<dbReference type="NCBIfam" id="NF003555">
    <property type="entry name" value="PRK05218.1"/>
    <property type="match status" value="1"/>
</dbReference>
<dbReference type="SUPFAM" id="SSF54211">
    <property type="entry name" value="Ribosomal protein S5 domain 2-like"/>
    <property type="match status" value="1"/>
</dbReference>
<evidence type="ECO:0000256" key="5">
    <source>
        <dbReference type="SAM" id="MobiDB-lite"/>
    </source>
</evidence>
<evidence type="ECO:0000256" key="3">
    <source>
        <dbReference type="ARBA" id="ARBA00022840"/>
    </source>
</evidence>
<dbReference type="InterPro" id="IPR001404">
    <property type="entry name" value="Hsp90_fam"/>
</dbReference>
<dbReference type="EnsemblPlants" id="Pp3c8_6510V3.2">
    <property type="protein sequence ID" value="Pp3c8_6510V3.2"/>
    <property type="gene ID" value="Pp3c8_6510"/>
</dbReference>
<dbReference type="GO" id="GO:0016887">
    <property type="term" value="F:ATP hydrolysis activity"/>
    <property type="evidence" value="ECO:0000318"/>
    <property type="project" value="GO_Central"/>
</dbReference>
<keyword evidence="2" id="KW-0547">Nucleotide-binding</keyword>
<evidence type="ECO:0000256" key="1">
    <source>
        <dbReference type="ARBA" id="ARBA00008239"/>
    </source>
</evidence>
<protein>
    <recommendedName>
        <fullName evidence="6">Histidine kinase/HSP90-like ATPase domain-containing protein</fullName>
    </recommendedName>
</protein>
<comment type="similarity">
    <text evidence="1">Belongs to the heat shock protein 90 family.</text>
</comment>
<name>A0A7I4EKN8_PHYPA</name>
<dbReference type="FunFam" id="3.30.565.10:FF:000005">
    <property type="entry name" value="Heat shock protein 90"/>
    <property type="match status" value="1"/>
</dbReference>
<dbReference type="CDD" id="cd16927">
    <property type="entry name" value="HATPase_Hsp90-like"/>
    <property type="match status" value="1"/>
</dbReference>
<evidence type="ECO:0000313" key="8">
    <source>
        <dbReference type="Proteomes" id="UP000006727"/>
    </source>
</evidence>
<dbReference type="InParanoid" id="A0A7I4EKN8"/>
<dbReference type="Pfam" id="PF00183">
    <property type="entry name" value="HSP90"/>
    <property type="match status" value="1"/>
</dbReference>
<dbReference type="HAMAP" id="MF_00505">
    <property type="entry name" value="HSP90"/>
    <property type="match status" value="1"/>
</dbReference>
<evidence type="ECO:0000259" key="6">
    <source>
        <dbReference type="SMART" id="SM00387"/>
    </source>
</evidence>
<sequence>MITWVLFDQIHYKLTVLGNLYESICAHRGAMDITYDIHGNTRLASAGIKLRCKLVKVVMTRFAAVTALCALLTITSIQDPHAGVAAQDGVVVEPVSAFAKVENRIGAVPLGSTTDAELVARERDTLAPKERRNGESFEFQAEVSRLMDIIINSLYSNKDIFLRELVSNASDALDKIRFLSLMDKTLLSDGKDAELDIHIKVDKKENVLSIRDNGVGMTKEDLIKNLGTVAKSGTSSFLDQIQSGGDLNLIGQFGVGFYSVYLIADYVEVISKQDDDKQYIWESSADGSFSISEDTENEPLGRGTDIRIHLKENAAEYAAEGKLRELVQKYCQFINFPIYLWVGKEIEDPVEEDKDTAIGKGTSAENLEDKKEETEDEPDREEAEPKTKPVKRTEWNWEYLNNMKAIWLRNPKDITPEEYNSFYHSLTKDFSEDDPLAWTHFNAEGDVEFKAVLFIPSKASQELFDDYYTNTPQLKLYIRRIFTSDGIDELLPKYLAFLKGIVDSDTLPINVSREMLQQLSSLKTLKKKVVRKALDMIKRIMDDDPDEIISEDEDGLEDNEEEQTNEKKGKYAVFWKEYGNFIKMGVLDDSANRKRLAKLIRFQSSKSGEKLASFDQYVARMKPDQSHIYFMTGQDKNQLKNSPLLEKLLKNEYEVIYFVDPLDEYVMQHLTEYEDKVFQDASKDSLKILGKEGKVKMKKAAKMYKKLTRWWKDLLAGESIGFVKVSARLANTPAVVVTSRTGWSSNMERVVLAQALVDPSKVSQMKSKRILEINPRHPIIRMLLQKVTEDPADEVAHRVAVLIYETALLESGFTLNNAKTFAEQIHSLMKLVLDVDPNAQVEEEEDEVDLKDDDSELNNFELEGTGENDNGAGNISDPEPVNMLTEHFEDIETRVASDFGRNAPPSNDVVGEDDVKRQIFKEASQIFKPDSEQSLNDEL</sequence>
<dbReference type="FunFam" id="1.20.120.790:FF:000001">
    <property type="entry name" value="Heat shock protein 90 alpha"/>
    <property type="match status" value="1"/>
</dbReference>
<dbReference type="Gramene" id="Pp3c8_6510V3.2">
    <property type="protein sequence ID" value="Pp3c8_6510V3.2"/>
    <property type="gene ID" value="Pp3c8_6510"/>
</dbReference>
<dbReference type="InterPro" id="IPR019805">
    <property type="entry name" value="Heat_shock_protein_90_CS"/>
</dbReference>
<evidence type="ECO:0000256" key="4">
    <source>
        <dbReference type="ARBA" id="ARBA00023186"/>
    </source>
</evidence>
<keyword evidence="3" id="KW-0067">ATP-binding</keyword>
<dbReference type="AlphaFoldDB" id="A0A7I4EKN8"/>
<evidence type="ECO:0000256" key="2">
    <source>
        <dbReference type="ARBA" id="ARBA00022741"/>
    </source>
</evidence>
<dbReference type="InterPro" id="IPR020575">
    <property type="entry name" value="Hsp90_N"/>
</dbReference>
<dbReference type="EMBL" id="ABEU02000008">
    <property type="status" value="NOT_ANNOTATED_CDS"/>
    <property type="molecule type" value="Genomic_DNA"/>
</dbReference>
<reference evidence="7 8" key="2">
    <citation type="journal article" date="2018" name="Plant J.">
        <title>The Physcomitrella patens chromosome-scale assembly reveals moss genome structure and evolution.</title>
        <authorList>
            <person name="Lang D."/>
            <person name="Ullrich K.K."/>
            <person name="Murat F."/>
            <person name="Fuchs J."/>
            <person name="Jenkins J."/>
            <person name="Haas F.B."/>
            <person name="Piednoel M."/>
            <person name="Gundlach H."/>
            <person name="Van Bel M."/>
            <person name="Meyberg R."/>
            <person name="Vives C."/>
            <person name="Morata J."/>
            <person name="Symeonidi A."/>
            <person name="Hiss M."/>
            <person name="Muchero W."/>
            <person name="Kamisugi Y."/>
            <person name="Saleh O."/>
            <person name="Blanc G."/>
            <person name="Decker E.L."/>
            <person name="van Gessel N."/>
            <person name="Grimwood J."/>
            <person name="Hayes R.D."/>
            <person name="Graham S.W."/>
            <person name="Gunter L.E."/>
            <person name="McDaniel S.F."/>
            <person name="Hoernstein S.N.W."/>
            <person name="Larsson A."/>
            <person name="Li F.W."/>
            <person name="Perroud P.F."/>
            <person name="Phillips J."/>
            <person name="Ranjan P."/>
            <person name="Rokshar D.S."/>
            <person name="Rothfels C.J."/>
            <person name="Schneider L."/>
            <person name="Shu S."/>
            <person name="Stevenson D.W."/>
            <person name="Thummler F."/>
            <person name="Tillich M."/>
            <person name="Villarreal Aguilar J.C."/>
            <person name="Widiez T."/>
            <person name="Wong G.K."/>
            <person name="Wymore A."/>
            <person name="Zhang Y."/>
            <person name="Zimmer A.D."/>
            <person name="Quatrano R.S."/>
            <person name="Mayer K.F.X."/>
            <person name="Goodstein D."/>
            <person name="Casacuberta J.M."/>
            <person name="Vandepoele K."/>
            <person name="Reski R."/>
            <person name="Cuming A.C."/>
            <person name="Tuskan G.A."/>
            <person name="Maumus F."/>
            <person name="Salse J."/>
            <person name="Schmutz J."/>
            <person name="Rensing S.A."/>
        </authorList>
    </citation>
    <scope>NUCLEOTIDE SEQUENCE [LARGE SCALE GENOMIC DNA]</scope>
    <source>
        <strain evidence="7 8">cv. Gransden 2004</strain>
    </source>
</reference>
<dbReference type="InterPro" id="IPR003594">
    <property type="entry name" value="HATPase_dom"/>
</dbReference>
<dbReference type="GO" id="GO:0140662">
    <property type="term" value="F:ATP-dependent protein folding chaperone"/>
    <property type="evidence" value="ECO:0007669"/>
    <property type="project" value="InterPro"/>
</dbReference>
<dbReference type="GO" id="GO:0005524">
    <property type="term" value="F:ATP binding"/>
    <property type="evidence" value="ECO:0000318"/>
    <property type="project" value="GO_Central"/>
</dbReference>
<reference evidence="7" key="3">
    <citation type="submission" date="2020-12" db="UniProtKB">
        <authorList>
            <consortium name="EnsemblPlants"/>
        </authorList>
    </citation>
    <scope>IDENTIFICATION</scope>
</reference>
<dbReference type="SUPFAM" id="SSF55874">
    <property type="entry name" value="ATPase domain of HSP90 chaperone/DNA topoisomerase II/histidine kinase"/>
    <property type="match status" value="1"/>
</dbReference>
<dbReference type="PRINTS" id="PR00775">
    <property type="entry name" value="HEATSHOCK90"/>
</dbReference>
<dbReference type="GO" id="GO:0006457">
    <property type="term" value="P:protein folding"/>
    <property type="evidence" value="ECO:0000318"/>
    <property type="project" value="GO_Central"/>
</dbReference>
<dbReference type="Gene3D" id="3.30.565.10">
    <property type="entry name" value="Histidine kinase-like ATPase, C-terminal domain"/>
    <property type="match status" value="1"/>
</dbReference>
<dbReference type="InterPro" id="IPR037196">
    <property type="entry name" value="HSP90_C"/>
</dbReference>
<dbReference type="FunFam" id="3.30.230.80:FF:000006">
    <property type="entry name" value="endoplasmin homolog"/>
    <property type="match status" value="1"/>
</dbReference>
<proteinExistence type="inferred from homology"/>
<evidence type="ECO:0000313" key="7">
    <source>
        <dbReference type="EnsemblPlants" id="Pp3c8_6510V3.2"/>
    </source>
</evidence>
<dbReference type="Gene3D" id="3.40.50.11260">
    <property type="match status" value="1"/>
</dbReference>
<dbReference type="PROSITE" id="PS00298">
    <property type="entry name" value="HSP90"/>
    <property type="match status" value="1"/>
</dbReference>
<dbReference type="Gene3D" id="3.30.230.80">
    <property type="match status" value="1"/>
</dbReference>
<dbReference type="Proteomes" id="UP000006727">
    <property type="component" value="Chromosome 8"/>
</dbReference>
<accession>A0A7I4EKN8</accession>
<dbReference type="Gene3D" id="1.20.120.790">
    <property type="entry name" value="Heat shock protein 90, C-terminal domain"/>
    <property type="match status" value="1"/>
</dbReference>
<keyword evidence="4" id="KW-0143">Chaperone</keyword>
<feature type="region of interest" description="Disordered" evidence="5">
    <location>
        <begin position="861"/>
        <end position="880"/>
    </location>
</feature>
<feature type="region of interest" description="Disordered" evidence="5">
    <location>
        <begin position="352"/>
        <end position="389"/>
    </location>
</feature>
<feature type="domain" description="Histidine kinase/HSP90-like ATPase" evidence="6">
    <location>
        <begin position="157"/>
        <end position="314"/>
    </location>
</feature>
<keyword evidence="8" id="KW-1185">Reference proteome</keyword>
<dbReference type="SUPFAM" id="SSF110942">
    <property type="entry name" value="HSP90 C-terminal domain"/>
    <property type="match status" value="1"/>
</dbReference>
<reference evidence="7 8" key="1">
    <citation type="journal article" date="2008" name="Science">
        <title>The Physcomitrella genome reveals evolutionary insights into the conquest of land by plants.</title>
        <authorList>
            <person name="Rensing S."/>
            <person name="Lang D."/>
            <person name="Zimmer A."/>
            <person name="Terry A."/>
            <person name="Salamov A."/>
            <person name="Shapiro H."/>
            <person name="Nishiyama T."/>
            <person name="Perroud P.-F."/>
            <person name="Lindquist E."/>
            <person name="Kamisugi Y."/>
            <person name="Tanahashi T."/>
            <person name="Sakakibara K."/>
            <person name="Fujita T."/>
            <person name="Oishi K."/>
            <person name="Shin-I T."/>
            <person name="Kuroki Y."/>
            <person name="Toyoda A."/>
            <person name="Suzuki Y."/>
            <person name="Hashimoto A."/>
            <person name="Yamaguchi K."/>
            <person name="Sugano A."/>
            <person name="Kohara Y."/>
            <person name="Fujiyama A."/>
            <person name="Anterola A."/>
            <person name="Aoki S."/>
            <person name="Ashton N."/>
            <person name="Barbazuk W.B."/>
            <person name="Barker E."/>
            <person name="Bennetzen J."/>
            <person name="Bezanilla M."/>
            <person name="Blankenship R."/>
            <person name="Cho S.H."/>
            <person name="Dutcher S."/>
            <person name="Estelle M."/>
            <person name="Fawcett J.A."/>
            <person name="Gundlach H."/>
            <person name="Hanada K."/>
            <person name="Heyl A."/>
            <person name="Hicks K.A."/>
            <person name="Hugh J."/>
            <person name="Lohr M."/>
            <person name="Mayer K."/>
            <person name="Melkozernov A."/>
            <person name="Murata T."/>
            <person name="Nelson D."/>
            <person name="Pils B."/>
            <person name="Prigge M."/>
            <person name="Reiss B."/>
            <person name="Renner T."/>
            <person name="Rombauts S."/>
            <person name="Rushton P."/>
            <person name="Sanderfoot A."/>
            <person name="Schween G."/>
            <person name="Shiu S.-H."/>
            <person name="Stueber K."/>
            <person name="Theodoulou F.L."/>
            <person name="Tu H."/>
            <person name="Van de Peer Y."/>
            <person name="Verrier P.J."/>
            <person name="Waters E."/>
            <person name="Wood A."/>
            <person name="Yang L."/>
            <person name="Cove D."/>
            <person name="Cuming A."/>
            <person name="Hasebe M."/>
            <person name="Lucas S."/>
            <person name="Mishler D.B."/>
            <person name="Reski R."/>
            <person name="Grigoriev I."/>
            <person name="Quatrano R.S."/>
            <person name="Boore J.L."/>
        </authorList>
    </citation>
    <scope>NUCLEOTIDE SEQUENCE [LARGE SCALE GENOMIC DNA]</scope>
    <source>
        <strain evidence="7 8">cv. Gransden 2004</strain>
    </source>
</reference>
<dbReference type="InterPro" id="IPR036890">
    <property type="entry name" value="HATPase_C_sf"/>
</dbReference>
<dbReference type="InterPro" id="IPR020568">
    <property type="entry name" value="Ribosomal_Su5_D2-typ_SF"/>
</dbReference>
<organism evidence="7 8">
    <name type="scientific">Physcomitrium patens</name>
    <name type="common">Spreading-leaved earth moss</name>
    <name type="synonym">Physcomitrella patens</name>
    <dbReference type="NCBI Taxonomy" id="3218"/>
    <lineage>
        <taxon>Eukaryota</taxon>
        <taxon>Viridiplantae</taxon>
        <taxon>Streptophyta</taxon>
        <taxon>Embryophyta</taxon>
        <taxon>Bryophyta</taxon>
        <taxon>Bryophytina</taxon>
        <taxon>Bryopsida</taxon>
        <taxon>Funariidae</taxon>
        <taxon>Funariales</taxon>
        <taxon>Funariaceae</taxon>
        <taxon>Physcomitrium</taxon>
    </lineage>
</organism>
<dbReference type="SMART" id="SM00387">
    <property type="entry name" value="HATPase_c"/>
    <property type="match status" value="1"/>
</dbReference>
<dbReference type="PANTHER" id="PTHR11528">
    <property type="entry name" value="HEAT SHOCK PROTEIN 90 FAMILY MEMBER"/>
    <property type="match status" value="1"/>
</dbReference>
<dbReference type="Pfam" id="PF02518">
    <property type="entry name" value="HATPase_c"/>
    <property type="match status" value="1"/>
</dbReference>
<dbReference type="GO" id="GO:0051082">
    <property type="term" value="F:unfolded protein binding"/>
    <property type="evidence" value="ECO:0000318"/>
    <property type="project" value="GO_Central"/>
</dbReference>